<dbReference type="AlphaFoldDB" id="A0A5B9EBI4"/>
<evidence type="ECO:0000313" key="4">
    <source>
        <dbReference type="Proteomes" id="UP000321820"/>
    </source>
</evidence>
<dbReference type="EMBL" id="CP042806">
    <property type="protein sequence ID" value="QEE29064.1"/>
    <property type="molecule type" value="Genomic_DNA"/>
</dbReference>
<feature type="chain" id="PRO_5023125094" evidence="2">
    <location>
        <begin position="20"/>
        <end position="180"/>
    </location>
</feature>
<sequence>MLRRLICLLLLGSAFCAFAQKHDETALSDAEVEEIREAAIDPAARISIFQKALEARINRIEEILKKPKAPGATEDIHDYMEQFRAIADELDDNLDDYQPKHPDLRKTLPKLLAATERWMTVLKTPQDNAAYTLARKLALEAAQDLHDSAKEMIDDQTEWWKTHKPPQKKGEAPEPITMPR</sequence>
<dbReference type="RefSeq" id="WP_147648263.1">
    <property type="nucleotide sequence ID" value="NZ_CP042806.1"/>
</dbReference>
<dbReference type="KEGG" id="talb:FTW19_14290"/>
<accession>A0A5B9EBI4</accession>
<evidence type="ECO:0000256" key="2">
    <source>
        <dbReference type="SAM" id="SignalP"/>
    </source>
</evidence>
<proteinExistence type="predicted"/>
<organism evidence="3 4">
    <name type="scientific">Terriglobus albidus</name>
    <dbReference type="NCBI Taxonomy" id="1592106"/>
    <lineage>
        <taxon>Bacteria</taxon>
        <taxon>Pseudomonadati</taxon>
        <taxon>Acidobacteriota</taxon>
        <taxon>Terriglobia</taxon>
        <taxon>Terriglobales</taxon>
        <taxon>Acidobacteriaceae</taxon>
        <taxon>Terriglobus</taxon>
    </lineage>
</organism>
<feature type="region of interest" description="Disordered" evidence="1">
    <location>
        <begin position="157"/>
        <end position="180"/>
    </location>
</feature>
<keyword evidence="4" id="KW-1185">Reference proteome</keyword>
<evidence type="ECO:0000313" key="3">
    <source>
        <dbReference type="EMBL" id="QEE29064.1"/>
    </source>
</evidence>
<feature type="signal peptide" evidence="2">
    <location>
        <begin position="1"/>
        <end position="19"/>
    </location>
</feature>
<reference evidence="3 4" key="1">
    <citation type="submission" date="2019-08" db="EMBL/GenBank/DDBJ databases">
        <title>Complete genome sequence of Terriglobus albidus strain ORNL.</title>
        <authorList>
            <person name="Podar M."/>
        </authorList>
    </citation>
    <scope>NUCLEOTIDE SEQUENCE [LARGE SCALE GENOMIC DNA]</scope>
    <source>
        <strain evidence="3 4">ORNL</strain>
    </source>
</reference>
<dbReference type="Proteomes" id="UP000321820">
    <property type="component" value="Chromosome"/>
</dbReference>
<protein>
    <submittedName>
        <fullName evidence="3">Uncharacterized protein</fullName>
    </submittedName>
</protein>
<keyword evidence="2" id="KW-0732">Signal</keyword>
<evidence type="ECO:0000256" key="1">
    <source>
        <dbReference type="SAM" id="MobiDB-lite"/>
    </source>
</evidence>
<name>A0A5B9EBI4_9BACT</name>
<dbReference type="OrthoDB" id="117854at2"/>
<gene>
    <name evidence="3" type="ORF">FTW19_14290</name>
</gene>